<comment type="caution">
    <text evidence="4">The sequence shown here is derived from an EMBL/GenBank/DDBJ whole genome shotgun (WGS) entry which is preliminary data.</text>
</comment>
<dbReference type="SUPFAM" id="SSF88723">
    <property type="entry name" value="PIN domain-like"/>
    <property type="match status" value="1"/>
</dbReference>
<dbReference type="SMART" id="SM00670">
    <property type="entry name" value="PINc"/>
    <property type="match status" value="1"/>
</dbReference>
<dbReference type="RefSeq" id="XP_053588052.1">
    <property type="nucleotide sequence ID" value="XM_053728475.1"/>
</dbReference>
<dbReference type="KEGG" id="crq:GCK72_011470"/>
<dbReference type="InterPro" id="IPR029060">
    <property type="entry name" value="PIN-like_dom_sf"/>
</dbReference>
<dbReference type="InterPro" id="IPR002716">
    <property type="entry name" value="PIN_dom"/>
</dbReference>
<name>A0A6A5H8T6_CAERE</name>
<evidence type="ECO:0000313" key="5">
    <source>
        <dbReference type="Proteomes" id="UP000483820"/>
    </source>
</evidence>
<dbReference type="InterPro" id="IPR018834">
    <property type="entry name" value="DNA/RNA-bd_Est1-type"/>
</dbReference>
<dbReference type="InterPro" id="IPR011990">
    <property type="entry name" value="TPR-like_helical_dom_sf"/>
</dbReference>
<dbReference type="EMBL" id="WUAV01000003">
    <property type="protein sequence ID" value="KAF1763204.1"/>
    <property type="molecule type" value="Genomic_DNA"/>
</dbReference>
<dbReference type="GeneID" id="78775212"/>
<accession>A0A6A5H8T6</accession>
<dbReference type="GO" id="GO:0042162">
    <property type="term" value="F:telomeric DNA binding"/>
    <property type="evidence" value="ECO:0007669"/>
    <property type="project" value="TreeGrafter"/>
</dbReference>
<organism evidence="4 5">
    <name type="scientific">Caenorhabditis remanei</name>
    <name type="common">Caenorhabditis vulgaris</name>
    <dbReference type="NCBI Taxonomy" id="31234"/>
    <lineage>
        <taxon>Eukaryota</taxon>
        <taxon>Metazoa</taxon>
        <taxon>Ecdysozoa</taxon>
        <taxon>Nematoda</taxon>
        <taxon>Chromadorea</taxon>
        <taxon>Rhabditida</taxon>
        <taxon>Rhabditina</taxon>
        <taxon>Rhabditomorpha</taxon>
        <taxon>Rhabditoidea</taxon>
        <taxon>Rhabditidae</taxon>
        <taxon>Peloderinae</taxon>
        <taxon>Caenorhabditis</taxon>
    </lineage>
</organism>
<protein>
    <recommendedName>
        <fullName evidence="3">PIN domain-containing protein</fullName>
    </recommendedName>
</protein>
<dbReference type="CTD" id="78775212"/>
<dbReference type="PANTHER" id="PTHR15696">
    <property type="entry name" value="SMG-7 SUPPRESSOR WITH MORPHOLOGICAL EFFECT ON GENITALIA PROTEIN 7"/>
    <property type="match status" value="1"/>
</dbReference>
<keyword evidence="1" id="KW-0866">Nonsense-mediated mRNA decay</keyword>
<sequence length="497" mass="55952">MRTKVSKYQPVLDKECGIVKEQGNVLRKLKLIRQIWIHPTTEAIEDGTGEKVVDDILSHFMEHSKAKLHRRAVSYLSGTFGLLVTKIGMEHFDSVSERAFGLLYASLAKAETDFTADQLIKLAAMFIYAVQTNFEKASTSSSTFQLEISVNTLFTYFLTLLEHISTHKILILPALNVLSTWILRSETDEILKTLEHLETLDSTILSEGFTGLERIYDDEENLNTRETVYPEAVILASFFKIFDANPVASRASRMTNLKKAVEKLRVLTKKAENSSRNLQGMEDGVEGREEPKSREQMIEEERDKGKGVIVIHPEYLIPDTNVFIGELQLIKDLLEAAQTVKKFQILVPTIVLDELQSISKLSPTDPKSNSESHDPDRISKAKIAVSWLREQTKQKNLYTLTTTGETIAVTSDGRRRFGWNRKNDNDDMILQSALKWSESLPPPSQSSTIHQVVAASENALHRNCVLITGDRGLTIKAIGNNFPCRGIANFAKWMKGV</sequence>
<dbReference type="Proteomes" id="UP000483820">
    <property type="component" value="Chromosome III"/>
</dbReference>
<feature type="domain" description="PIN" evidence="3">
    <location>
        <begin position="314"/>
        <end position="475"/>
    </location>
</feature>
<evidence type="ECO:0000256" key="2">
    <source>
        <dbReference type="SAM" id="MobiDB-lite"/>
    </source>
</evidence>
<dbReference type="SUPFAM" id="SSF48452">
    <property type="entry name" value="TPR-like"/>
    <property type="match status" value="1"/>
</dbReference>
<dbReference type="Gene3D" id="3.40.50.1010">
    <property type="entry name" value="5'-nuclease"/>
    <property type="match status" value="1"/>
</dbReference>
<proteinExistence type="predicted"/>
<dbReference type="Pfam" id="PF13638">
    <property type="entry name" value="PIN_4"/>
    <property type="match status" value="1"/>
</dbReference>
<dbReference type="GO" id="GO:0070034">
    <property type="term" value="F:telomerase RNA binding"/>
    <property type="evidence" value="ECO:0007669"/>
    <property type="project" value="TreeGrafter"/>
</dbReference>
<feature type="region of interest" description="Disordered" evidence="2">
    <location>
        <begin position="275"/>
        <end position="301"/>
    </location>
</feature>
<evidence type="ECO:0000256" key="1">
    <source>
        <dbReference type="ARBA" id="ARBA00023161"/>
    </source>
</evidence>
<dbReference type="GO" id="GO:0000184">
    <property type="term" value="P:nuclear-transcribed mRNA catabolic process, nonsense-mediated decay"/>
    <property type="evidence" value="ECO:0007669"/>
    <property type="project" value="UniProtKB-KW"/>
</dbReference>
<feature type="compositionally biased region" description="Basic and acidic residues" evidence="2">
    <location>
        <begin position="285"/>
        <end position="301"/>
    </location>
</feature>
<gene>
    <name evidence="4" type="ORF">GCK72_011470</name>
</gene>
<reference evidence="4 5" key="1">
    <citation type="submission" date="2019-12" db="EMBL/GenBank/DDBJ databases">
        <title>Chromosome-level assembly of the Caenorhabditis remanei genome.</title>
        <authorList>
            <person name="Teterina A.A."/>
            <person name="Willis J.H."/>
            <person name="Phillips P.C."/>
        </authorList>
    </citation>
    <scope>NUCLEOTIDE SEQUENCE [LARGE SCALE GENOMIC DNA]</scope>
    <source>
        <strain evidence="4 5">PX506</strain>
        <tissue evidence="4">Whole organism</tissue>
    </source>
</reference>
<dbReference type="Pfam" id="PF10373">
    <property type="entry name" value="EST1_DNA_bind"/>
    <property type="match status" value="1"/>
</dbReference>
<dbReference type="PANTHER" id="PTHR15696:SF38">
    <property type="entry name" value="PIN DOMAIN-CONTAINING PROTEIN"/>
    <property type="match status" value="1"/>
</dbReference>
<dbReference type="AlphaFoldDB" id="A0A6A5H8T6"/>
<dbReference type="GO" id="GO:0005697">
    <property type="term" value="C:telomerase holoenzyme complex"/>
    <property type="evidence" value="ECO:0007669"/>
    <property type="project" value="TreeGrafter"/>
</dbReference>
<evidence type="ECO:0000259" key="3">
    <source>
        <dbReference type="SMART" id="SM00670"/>
    </source>
</evidence>
<evidence type="ECO:0000313" key="4">
    <source>
        <dbReference type="EMBL" id="KAF1763204.1"/>
    </source>
</evidence>
<dbReference type="InterPro" id="IPR045153">
    <property type="entry name" value="Est1/Ebs1-like"/>
</dbReference>